<dbReference type="CDD" id="cd14265">
    <property type="entry name" value="UDPK_IM_like"/>
    <property type="match status" value="1"/>
</dbReference>
<keyword evidence="7 17" id="KW-0547">Nucleotide-binding</keyword>
<dbReference type="GO" id="GO:0008654">
    <property type="term" value="P:phospholipid biosynthetic process"/>
    <property type="evidence" value="ECO:0007669"/>
    <property type="project" value="UniProtKB-KW"/>
</dbReference>
<evidence type="ECO:0000256" key="20">
    <source>
        <dbReference type="SAM" id="Phobius"/>
    </source>
</evidence>
<keyword evidence="3" id="KW-1003">Cell membrane</keyword>
<dbReference type="PANTHER" id="PTHR34299:SF1">
    <property type="entry name" value="DIACYLGLYCEROL KINASE"/>
    <property type="match status" value="1"/>
</dbReference>
<name>A0A1I1EL07_9LACO</name>
<evidence type="ECO:0000256" key="17">
    <source>
        <dbReference type="PIRSR" id="PIRSR600829-3"/>
    </source>
</evidence>
<dbReference type="GO" id="GO:0005886">
    <property type="term" value="C:plasma membrane"/>
    <property type="evidence" value="ECO:0007669"/>
    <property type="project" value="UniProtKB-SubCell"/>
</dbReference>
<evidence type="ECO:0000256" key="12">
    <source>
        <dbReference type="ARBA" id="ARBA00023136"/>
    </source>
</evidence>
<feature type="transmembrane region" description="Helical" evidence="20">
    <location>
        <begin position="143"/>
        <end position="161"/>
    </location>
</feature>
<keyword evidence="10 20" id="KW-1133">Transmembrane helix</keyword>
<evidence type="ECO:0000256" key="18">
    <source>
        <dbReference type="PIRSR" id="PIRSR600829-4"/>
    </source>
</evidence>
<feature type="binding site" evidence="16">
    <location>
        <position position="52"/>
    </location>
    <ligand>
        <name>substrate</name>
    </ligand>
</feature>
<evidence type="ECO:0000256" key="3">
    <source>
        <dbReference type="ARBA" id="ARBA00022475"/>
    </source>
</evidence>
<dbReference type="InterPro" id="IPR036945">
    <property type="entry name" value="DAGK_sf"/>
</dbReference>
<feature type="binding site" evidence="18">
    <location>
        <position position="120"/>
    </location>
    <ligand>
        <name>a divalent metal cation</name>
        <dbReference type="ChEBI" id="CHEBI:60240"/>
    </ligand>
</feature>
<evidence type="ECO:0000256" key="6">
    <source>
        <dbReference type="ARBA" id="ARBA00022692"/>
    </source>
</evidence>
<dbReference type="STRING" id="283737.SAMN05660453_0449"/>
<dbReference type="AlphaFoldDB" id="A0A1I1EL07"/>
<keyword evidence="9 17" id="KW-0067">ATP-binding</keyword>
<organism evidence="21 22">
    <name type="scientific">Fructobacillus durionis</name>
    <dbReference type="NCBI Taxonomy" id="283737"/>
    <lineage>
        <taxon>Bacteria</taxon>
        <taxon>Bacillati</taxon>
        <taxon>Bacillota</taxon>
        <taxon>Bacilli</taxon>
        <taxon>Lactobacillales</taxon>
        <taxon>Lactobacillaceae</taxon>
        <taxon>Fructobacillus</taxon>
    </lineage>
</organism>
<evidence type="ECO:0000256" key="8">
    <source>
        <dbReference type="ARBA" id="ARBA00022777"/>
    </source>
</evidence>
<dbReference type="Proteomes" id="UP000199376">
    <property type="component" value="Unassembled WGS sequence"/>
</dbReference>
<keyword evidence="13" id="KW-0594">Phospholipid biosynthesis</keyword>
<sequence length="184" mass="21157">MTMDSDAKRSENLQRDELARFQDELDQSSKVQQQSQQKEISDEHGRETGRNRNFFKSLFNAIKGILLVLVRERNMRFHVGFALIVLAGGLYLGLNRSEWLWVVIGVFLAIYGEFVNTVVEAVIDLMVDKRYHPLAGLVKDVSAGMVLVSVAAEMIILFLIFQPHLWHFFGIETDFSRFIHRLKG</sequence>
<comment type="similarity">
    <text evidence="2">Belongs to the bacterial diacylglycerol kinase family.</text>
</comment>
<feature type="compositionally biased region" description="Basic and acidic residues" evidence="19">
    <location>
        <begin position="39"/>
        <end position="48"/>
    </location>
</feature>
<evidence type="ECO:0000256" key="15">
    <source>
        <dbReference type="PIRSR" id="PIRSR600829-1"/>
    </source>
</evidence>
<keyword evidence="11" id="KW-0443">Lipid metabolism</keyword>
<evidence type="ECO:0000256" key="5">
    <source>
        <dbReference type="ARBA" id="ARBA00022679"/>
    </source>
</evidence>
<evidence type="ECO:0000256" key="11">
    <source>
        <dbReference type="ARBA" id="ARBA00023098"/>
    </source>
</evidence>
<feature type="binding site" evidence="17">
    <location>
        <position position="52"/>
    </location>
    <ligand>
        <name>ATP</name>
        <dbReference type="ChEBI" id="CHEBI:30616"/>
    </ligand>
</feature>
<feature type="transmembrane region" description="Helical" evidence="20">
    <location>
        <begin position="100"/>
        <end position="123"/>
    </location>
</feature>
<dbReference type="InterPro" id="IPR033717">
    <property type="entry name" value="UDPK"/>
</dbReference>
<accession>A0A1I1EL07</accession>
<dbReference type="Gene3D" id="1.10.287.3610">
    <property type="match status" value="1"/>
</dbReference>
<feature type="active site" description="Proton acceptor" evidence="15">
    <location>
        <position position="113"/>
    </location>
</feature>
<feature type="binding site" evidence="17">
    <location>
        <begin position="139"/>
        <end position="140"/>
    </location>
    <ligand>
        <name>ATP</name>
        <dbReference type="ChEBI" id="CHEBI:30616"/>
    </ligand>
</feature>
<keyword evidence="4" id="KW-0444">Lipid biosynthesis</keyword>
<reference evidence="22" key="1">
    <citation type="submission" date="2016-10" db="EMBL/GenBank/DDBJ databases">
        <authorList>
            <person name="Varghese N."/>
            <person name="Submissions S."/>
        </authorList>
    </citation>
    <scope>NUCLEOTIDE SEQUENCE [LARGE SCALE GENOMIC DNA]</scope>
    <source>
        <strain evidence="22">DSM 19113</strain>
    </source>
</reference>
<keyword evidence="22" id="KW-1185">Reference proteome</keyword>
<keyword evidence="5" id="KW-0808">Transferase</keyword>
<feature type="transmembrane region" description="Helical" evidence="20">
    <location>
        <begin position="77"/>
        <end position="94"/>
    </location>
</feature>
<evidence type="ECO:0000256" key="13">
    <source>
        <dbReference type="ARBA" id="ARBA00023209"/>
    </source>
</evidence>
<evidence type="ECO:0000256" key="14">
    <source>
        <dbReference type="ARBA" id="ARBA00023264"/>
    </source>
</evidence>
<evidence type="ECO:0000256" key="19">
    <source>
        <dbReference type="SAM" id="MobiDB-lite"/>
    </source>
</evidence>
<evidence type="ECO:0000313" key="22">
    <source>
        <dbReference type="Proteomes" id="UP000199376"/>
    </source>
</evidence>
<feature type="binding site" evidence="17">
    <location>
        <position position="120"/>
    </location>
    <ligand>
        <name>ATP</name>
        <dbReference type="ChEBI" id="CHEBI:30616"/>
    </ligand>
</feature>
<keyword evidence="6 20" id="KW-0812">Transmembrane</keyword>
<feature type="binding site" evidence="17">
    <location>
        <position position="72"/>
    </location>
    <ligand>
        <name>ATP</name>
        <dbReference type="ChEBI" id="CHEBI:30616"/>
    </ligand>
</feature>
<dbReference type="GO" id="GO:0016301">
    <property type="term" value="F:kinase activity"/>
    <property type="evidence" value="ECO:0007669"/>
    <property type="project" value="UniProtKB-KW"/>
</dbReference>
<feature type="region of interest" description="Disordered" evidence="19">
    <location>
        <begin position="24"/>
        <end position="48"/>
    </location>
</feature>
<evidence type="ECO:0000256" key="2">
    <source>
        <dbReference type="ARBA" id="ARBA00005967"/>
    </source>
</evidence>
<evidence type="ECO:0000256" key="16">
    <source>
        <dbReference type="PIRSR" id="PIRSR600829-2"/>
    </source>
</evidence>
<protein>
    <submittedName>
        <fullName evidence="21">Diacylglycerol kinase (ATP)</fullName>
    </submittedName>
</protein>
<feature type="binding site" evidence="18">
    <location>
        <position position="72"/>
    </location>
    <ligand>
        <name>a divalent metal cation</name>
        <dbReference type="ChEBI" id="CHEBI:60240"/>
    </ligand>
</feature>
<evidence type="ECO:0000256" key="4">
    <source>
        <dbReference type="ARBA" id="ARBA00022516"/>
    </source>
</evidence>
<comment type="subcellular location">
    <subcellularLocation>
        <location evidence="1">Cell membrane</location>
        <topology evidence="1">Multi-pass membrane protein</topology>
    </subcellularLocation>
</comment>
<evidence type="ECO:0000256" key="7">
    <source>
        <dbReference type="ARBA" id="ARBA00022741"/>
    </source>
</evidence>
<dbReference type="GO" id="GO:0046872">
    <property type="term" value="F:metal ion binding"/>
    <property type="evidence" value="ECO:0007669"/>
    <property type="project" value="UniProtKB-KW"/>
</dbReference>
<evidence type="ECO:0000256" key="1">
    <source>
        <dbReference type="ARBA" id="ARBA00004651"/>
    </source>
</evidence>
<evidence type="ECO:0000256" key="9">
    <source>
        <dbReference type="ARBA" id="ARBA00022840"/>
    </source>
</evidence>
<dbReference type="GO" id="GO:0005524">
    <property type="term" value="F:ATP binding"/>
    <property type="evidence" value="ECO:0007669"/>
    <property type="project" value="UniProtKB-KW"/>
</dbReference>
<keyword evidence="14" id="KW-1208">Phospholipid metabolism</keyword>
<keyword evidence="18" id="KW-0479">Metal-binding</keyword>
<dbReference type="PANTHER" id="PTHR34299">
    <property type="entry name" value="DIACYLGLYCEROL KINASE"/>
    <property type="match status" value="1"/>
</dbReference>
<feature type="binding site" evidence="16">
    <location>
        <position position="113"/>
    </location>
    <ligand>
        <name>substrate</name>
    </ligand>
</feature>
<gene>
    <name evidence="21" type="ORF">SAMN05660453_0449</name>
</gene>
<proteinExistence type="inferred from homology"/>
<keyword evidence="18" id="KW-0460">Magnesium</keyword>
<evidence type="ECO:0000256" key="10">
    <source>
        <dbReference type="ARBA" id="ARBA00022989"/>
    </source>
</evidence>
<keyword evidence="8 21" id="KW-0418">Kinase</keyword>
<dbReference type="InterPro" id="IPR000829">
    <property type="entry name" value="DAGK"/>
</dbReference>
<dbReference type="Pfam" id="PF01219">
    <property type="entry name" value="DAGK_prokar"/>
    <property type="match status" value="1"/>
</dbReference>
<dbReference type="RefSeq" id="WP_244269330.1">
    <property type="nucleotide sequence ID" value="NZ_FOLI01000001.1"/>
</dbReference>
<dbReference type="EMBL" id="FOLI01000001">
    <property type="protein sequence ID" value="SFB85650.1"/>
    <property type="molecule type" value="Genomic_DNA"/>
</dbReference>
<feature type="compositionally biased region" description="Low complexity" evidence="19">
    <location>
        <begin position="28"/>
        <end position="38"/>
    </location>
</feature>
<keyword evidence="12 20" id="KW-0472">Membrane</keyword>
<comment type="cofactor">
    <cofactor evidence="18">
        <name>Mg(2+)</name>
        <dbReference type="ChEBI" id="CHEBI:18420"/>
    </cofactor>
    <text evidence="18">Mn(2+), Zn(2+), Cd(2+) and Co(2+) support activity to lesser extents.</text>
</comment>
<evidence type="ECO:0000313" key="21">
    <source>
        <dbReference type="EMBL" id="SFB85650.1"/>
    </source>
</evidence>